<dbReference type="EMBL" id="VDBS01000053">
    <property type="protein sequence ID" value="TNB56600.1"/>
    <property type="molecule type" value="Genomic_DNA"/>
</dbReference>
<comment type="caution">
    <text evidence="1">The sequence shown here is derived from an EMBL/GenBank/DDBJ whole genome shotgun (WGS) entry which is preliminary data.</text>
</comment>
<proteinExistence type="predicted"/>
<reference evidence="1 3" key="1">
    <citation type="submission" date="2019-05" db="EMBL/GenBank/DDBJ databases">
        <title>Draft genomes of eight strains of Campylobacter helveticus isolated from cats and a dog in New Zealand.</title>
        <authorList>
            <person name="Bojanic K."/>
            <person name="Midwinter A.C."/>
            <person name="Biggs P.J."/>
            <person name="Acke E."/>
            <person name="Cornelius A.J."/>
            <person name="Marshall J.C."/>
        </authorList>
    </citation>
    <scope>NUCLEOTIDE SEQUENCE [LARGE SCALE GENOMIC DNA]</scope>
    <source>
        <strain evidence="1 3">ACP123b</strain>
    </source>
</reference>
<dbReference type="Proteomes" id="UP000306813">
    <property type="component" value="Unassembled WGS sequence"/>
</dbReference>
<dbReference type="AlphaFoldDB" id="A0AAX2UIK2"/>
<evidence type="ECO:0000313" key="1">
    <source>
        <dbReference type="EMBL" id="TNB56600.1"/>
    </source>
</evidence>
<reference evidence="2 4" key="2">
    <citation type="submission" date="2019-08" db="EMBL/GenBank/DDBJ databases">
        <title>Rapid identification of Enteric Bacteria from Whole Genome Sequences (WGS) using Average Nucleotide Identity (ANI).</title>
        <authorList>
            <person name="Lane C."/>
        </authorList>
    </citation>
    <scope>NUCLEOTIDE SEQUENCE [LARGE SCALE GENOMIC DNA]</scope>
    <source>
        <strain evidence="2 4">D4984</strain>
    </source>
</reference>
<evidence type="ECO:0000313" key="2">
    <source>
        <dbReference type="EMBL" id="TXK57724.1"/>
    </source>
</evidence>
<dbReference type="RefSeq" id="WP_139026846.1">
    <property type="nucleotide sequence ID" value="NZ_CAUWMG010000015.1"/>
</dbReference>
<accession>A0AAX2UIK2</accession>
<evidence type="ECO:0000313" key="4">
    <source>
        <dbReference type="Proteomes" id="UP000321317"/>
    </source>
</evidence>
<keyword evidence="4" id="KW-1185">Reference proteome</keyword>
<gene>
    <name evidence="1" type="ORF">FDW42_07205</name>
    <name evidence="2" type="ORF">FVD16_03995</name>
</gene>
<evidence type="ECO:0000313" key="3">
    <source>
        <dbReference type="Proteomes" id="UP000306813"/>
    </source>
</evidence>
<dbReference type="Proteomes" id="UP000321317">
    <property type="component" value="Unassembled WGS sequence"/>
</dbReference>
<sequence length="186" mass="22610">MIRHLFLDSIGDYVLEKTHKVAKKLDDLRTKLCEENDVFLPYFDEEYQDDFQRELEFWFNDNYSSNVAFANFSKEETAFLTSIYYYFDMDEFLEFDAIRKKYGKRALRHIKHAPEFFHIELYIDNKDFFNEKLDVNDTRNFPKMADLVEESFYPLHQKLYALFEDKVRELEKSLTEEAFLNVFKVS</sequence>
<protein>
    <submittedName>
        <fullName evidence="1">Uncharacterized protein</fullName>
    </submittedName>
</protein>
<organism evidence="1 3">
    <name type="scientific">Campylobacter helveticus</name>
    <dbReference type="NCBI Taxonomy" id="28898"/>
    <lineage>
        <taxon>Bacteria</taxon>
        <taxon>Pseudomonadati</taxon>
        <taxon>Campylobacterota</taxon>
        <taxon>Epsilonproteobacteria</taxon>
        <taxon>Campylobacterales</taxon>
        <taxon>Campylobacteraceae</taxon>
        <taxon>Campylobacter</taxon>
    </lineage>
</organism>
<name>A0AAX2UIK2_9BACT</name>
<dbReference type="EMBL" id="VRMA01000038">
    <property type="protein sequence ID" value="TXK57724.1"/>
    <property type="molecule type" value="Genomic_DNA"/>
</dbReference>